<dbReference type="Proteomes" id="UP000499080">
    <property type="component" value="Unassembled WGS sequence"/>
</dbReference>
<comment type="caution">
    <text evidence="1">The sequence shown here is derived from an EMBL/GenBank/DDBJ whole genome shotgun (WGS) entry which is preliminary data.</text>
</comment>
<protein>
    <submittedName>
        <fullName evidence="1">Uncharacterized protein</fullName>
    </submittedName>
</protein>
<dbReference type="EMBL" id="BGPR01050870">
    <property type="protein sequence ID" value="GBO27826.1"/>
    <property type="molecule type" value="Genomic_DNA"/>
</dbReference>
<reference evidence="1 2" key="1">
    <citation type="journal article" date="2019" name="Sci. Rep.">
        <title>Orb-weaving spider Araneus ventricosus genome elucidates the spidroin gene catalogue.</title>
        <authorList>
            <person name="Kono N."/>
            <person name="Nakamura H."/>
            <person name="Ohtoshi R."/>
            <person name="Moran D.A.P."/>
            <person name="Shinohara A."/>
            <person name="Yoshida Y."/>
            <person name="Fujiwara M."/>
            <person name="Mori M."/>
            <person name="Tomita M."/>
            <person name="Arakawa K."/>
        </authorList>
    </citation>
    <scope>NUCLEOTIDE SEQUENCE [LARGE SCALE GENOMIC DNA]</scope>
</reference>
<organism evidence="1 2">
    <name type="scientific">Araneus ventricosus</name>
    <name type="common">Orbweaver spider</name>
    <name type="synonym">Epeira ventricosa</name>
    <dbReference type="NCBI Taxonomy" id="182803"/>
    <lineage>
        <taxon>Eukaryota</taxon>
        <taxon>Metazoa</taxon>
        <taxon>Ecdysozoa</taxon>
        <taxon>Arthropoda</taxon>
        <taxon>Chelicerata</taxon>
        <taxon>Arachnida</taxon>
        <taxon>Araneae</taxon>
        <taxon>Araneomorphae</taxon>
        <taxon>Entelegynae</taxon>
        <taxon>Araneoidea</taxon>
        <taxon>Araneidae</taxon>
        <taxon>Araneus</taxon>
    </lineage>
</organism>
<evidence type="ECO:0000313" key="2">
    <source>
        <dbReference type="Proteomes" id="UP000499080"/>
    </source>
</evidence>
<dbReference type="AlphaFoldDB" id="A0A4Y2VU72"/>
<accession>A0A4Y2VU72</accession>
<evidence type="ECO:0000313" key="1">
    <source>
        <dbReference type="EMBL" id="GBO27826.1"/>
    </source>
</evidence>
<name>A0A4Y2VU72_ARAVE</name>
<keyword evidence="2" id="KW-1185">Reference proteome</keyword>
<sequence>MPVPASCAQHWLRAKPIAVISSALAAQTGTSVCRQMPHQEKKRWFCCCAEDATAANVANCDRNAGLPPRWAGFSVSRAQMSPIVKQTAKSPRVADFR</sequence>
<gene>
    <name evidence="1" type="ORF">AVEN_188534_1</name>
</gene>
<proteinExistence type="predicted"/>